<keyword evidence="13" id="KW-1185">Reference proteome</keyword>
<evidence type="ECO:0000256" key="4">
    <source>
        <dbReference type="ARBA" id="ARBA00022448"/>
    </source>
</evidence>
<keyword evidence="6 10" id="KW-0833">Ubl conjugation pathway</keyword>
<dbReference type="CDD" id="cd01612">
    <property type="entry name" value="Ubl_ATG12"/>
    <property type="match status" value="1"/>
</dbReference>
<dbReference type="PANTHER" id="PTHR13385">
    <property type="entry name" value="AUTOPHAGY PROTEIN 12"/>
    <property type="match status" value="1"/>
</dbReference>
<keyword evidence="8 10" id="KW-0072">Autophagy</keyword>
<comment type="similarity">
    <text evidence="2 10">Belongs to the ATG12 family.</text>
</comment>
<reference evidence="12 13" key="1">
    <citation type="submission" date="2016-07" db="EMBL/GenBank/DDBJ databases">
        <title>Multiple horizontal gene transfer events from other fungi enriched the ability of initially mycotrophic Trichoderma (Ascomycota) to feed on dead plant biomass.</title>
        <authorList>
            <consortium name="DOE Joint Genome Institute"/>
            <person name="Aerts A."/>
            <person name="Atanasova L."/>
            <person name="Chenthamara K."/>
            <person name="Zhang J."/>
            <person name="Grujic M."/>
            <person name="Henrissat B."/>
            <person name="Kuo A."/>
            <person name="Salamov A."/>
            <person name="Lipzen A."/>
            <person name="Labutti K."/>
            <person name="Barry K."/>
            <person name="Miao Y."/>
            <person name="Rahimi M.J."/>
            <person name="Shen Q."/>
            <person name="Grigoriev I.V."/>
            <person name="Kubicek C.P."/>
            <person name="Druzhinina I.S."/>
        </authorList>
    </citation>
    <scope>NUCLEOTIDE SEQUENCE [LARGE SCALE GENOMIC DNA]</scope>
    <source>
        <strain evidence="12 13">ATCC 18648</strain>
    </source>
</reference>
<evidence type="ECO:0000256" key="5">
    <source>
        <dbReference type="ARBA" id="ARBA00022499"/>
    </source>
</evidence>
<evidence type="ECO:0000313" key="12">
    <source>
        <dbReference type="EMBL" id="PTB76675.1"/>
    </source>
</evidence>
<evidence type="ECO:0000256" key="2">
    <source>
        <dbReference type="ARBA" id="ARBA00007778"/>
    </source>
</evidence>
<evidence type="ECO:0000256" key="3">
    <source>
        <dbReference type="ARBA" id="ARBA00015875"/>
    </source>
</evidence>
<dbReference type="SUPFAM" id="SSF54236">
    <property type="entry name" value="Ubiquitin-like"/>
    <property type="match status" value="1"/>
</dbReference>
<evidence type="ECO:0000256" key="6">
    <source>
        <dbReference type="ARBA" id="ARBA00022786"/>
    </source>
</evidence>
<dbReference type="Gene3D" id="3.10.20.90">
    <property type="entry name" value="Phosphatidylinositol 3-kinase Catalytic Subunit, Chain A, domain 1"/>
    <property type="match status" value="1"/>
</dbReference>
<keyword evidence="4 10" id="KW-0813">Transport</keyword>
<keyword evidence="5 10" id="KW-1017">Isopeptide bond</keyword>
<dbReference type="InterPro" id="IPR007242">
    <property type="entry name" value="Atg12"/>
</dbReference>
<evidence type="ECO:0000256" key="9">
    <source>
        <dbReference type="ARBA" id="ARBA00023136"/>
    </source>
</evidence>
<dbReference type="GO" id="GO:0034045">
    <property type="term" value="C:phagophore assembly site membrane"/>
    <property type="evidence" value="ECO:0007669"/>
    <property type="project" value="UniProtKB-SubCell"/>
</dbReference>
<dbReference type="GO" id="GO:0015031">
    <property type="term" value="P:protein transport"/>
    <property type="evidence" value="ECO:0007669"/>
    <property type="project" value="UniProtKB-KW"/>
</dbReference>
<feature type="compositionally biased region" description="Low complexity" evidence="11">
    <location>
        <begin position="43"/>
        <end position="60"/>
    </location>
</feature>
<dbReference type="GO" id="GO:0061723">
    <property type="term" value="P:glycophagy"/>
    <property type="evidence" value="ECO:0007669"/>
    <property type="project" value="TreeGrafter"/>
</dbReference>
<name>A0A2T4C554_TRILO</name>
<dbReference type="AlphaFoldDB" id="A0A2T4C554"/>
<dbReference type="GO" id="GO:0097352">
    <property type="term" value="P:autophagosome maturation"/>
    <property type="evidence" value="ECO:0007669"/>
    <property type="project" value="TreeGrafter"/>
</dbReference>
<evidence type="ECO:0000313" key="13">
    <source>
        <dbReference type="Proteomes" id="UP000240760"/>
    </source>
</evidence>
<dbReference type="STRING" id="983965.A0A2T4C554"/>
<gene>
    <name evidence="12" type="ORF">M440DRAFT_1332040</name>
</gene>
<feature type="compositionally biased region" description="Pro residues" evidence="11">
    <location>
        <begin position="1"/>
        <end position="17"/>
    </location>
</feature>
<feature type="compositionally biased region" description="Polar residues" evidence="11">
    <location>
        <begin position="24"/>
        <end position="42"/>
    </location>
</feature>
<dbReference type="PANTHER" id="PTHR13385:SF0">
    <property type="entry name" value="UBIQUITIN-LIKE PROTEIN ATG12"/>
    <property type="match status" value="1"/>
</dbReference>
<dbReference type="GO" id="GO:0034727">
    <property type="term" value="P:piecemeal microautophagy of the nucleus"/>
    <property type="evidence" value="ECO:0007669"/>
    <property type="project" value="TreeGrafter"/>
</dbReference>
<keyword evidence="9 10" id="KW-0472">Membrane</keyword>
<proteinExistence type="inferred from homology"/>
<dbReference type="GO" id="GO:0019776">
    <property type="term" value="F:Atg8-family ligase activity"/>
    <property type="evidence" value="ECO:0007669"/>
    <property type="project" value="TreeGrafter"/>
</dbReference>
<dbReference type="GO" id="GO:0000422">
    <property type="term" value="P:autophagy of mitochondrion"/>
    <property type="evidence" value="ECO:0007669"/>
    <property type="project" value="TreeGrafter"/>
</dbReference>
<evidence type="ECO:0000256" key="7">
    <source>
        <dbReference type="ARBA" id="ARBA00022927"/>
    </source>
</evidence>
<keyword evidence="7 10" id="KW-0653">Protein transport</keyword>
<evidence type="ECO:0000256" key="1">
    <source>
        <dbReference type="ARBA" id="ARBA00004623"/>
    </source>
</evidence>
<evidence type="ECO:0000256" key="10">
    <source>
        <dbReference type="RuleBase" id="RU361201"/>
    </source>
</evidence>
<comment type="function">
    <text evidence="10">Ubiquitin-like protein involved in cytoplasm to vacuole transport (Cvt), autophagy vesicles formation, mitophagy, and nucleophagy.</text>
</comment>
<comment type="subunit">
    <text evidence="10">Forms a conjugate with ATG5.</text>
</comment>
<dbReference type="FunFam" id="3.10.20.90:FF:000148">
    <property type="entry name" value="Ubiquitin-like protein ATG12"/>
    <property type="match status" value="1"/>
</dbReference>
<protein>
    <recommendedName>
        <fullName evidence="3 10">Ubiquitin-like protein ATG12</fullName>
    </recommendedName>
</protein>
<accession>A0A2T4C554</accession>
<dbReference type="OrthoDB" id="10003551at2759"/>
<dbReference type="GO" id="GO:0000045">
    <property type="term" value="P:autophagosome assembly"/>
    <property type="evidence" value="ECO:0007669"/>
    <property type="project" value="InterPro"/>
</dbReference>
<dbReference type="InterPro" id="IPR029071">
    <property type="entry name" value="Ubiquitin-like_domsf"/>
</dbReference>
<evidence type="ECO:0000256" key="11">
    <source>
        <dbReference type="SAM" id="MobiDB-lite"/>
    </source>
</evidence>
<comment type="subcellular location">
    <subcellularLocation>
        <location evidence="1 10">Preautophagosomal structure membrane</location>
        <topology evidence="1 10">Peripheral membrane protein</topology>
    </subcellularLocation>
</comment>
<dbReference type="GO" id="GO:0034274">
    <property type="term" value="C:Atg12-Atg5-Atg16 complex"/>
    <property type="evidence" value="ECO:0007669"/>
    <property type="project" value="TreeGrafter"/>
</dbReference>
<dbReference type="Proteomes" id="UP000240760">
    <property type="component" value="Unassembled WGS sequence"/>
</dbReference>
<organism evidence="12 13">
    <name type="scientific">Trichoderma longibrachiatum ATCC 18648</name>
    <dbReference type="NCBI Taxonomy" id="983965"/>
    <lineage>
        <taxon>Eukaryota</taxon>
        <taxon>Fungi</taxon>
        <taxon>Dikarya</taxon>
        <taxon>Ascomycota</taxon>
        <taxon>Pezizomycotina</taxon>
        <taxon>Sordariomycetes</taxon>
        <taxon>Hypocreomycetidae</taxon>
        <taxon>Hypocreales</taxon>
        <taxon>Hypocreaceae</taxon>
        <taxon>Trichoderma</taxon>
    </lineage>
</organism>
<dbReference type="EMBL" id="KZ679131">
    <property type="protein sequence ID" value="PTB76675.1"/>
    <property type="molecule type" value="Genomic_DNA"/>
</dbReference>
<feature type="region of interest" description="Disordered" evidence="11">
    <location>
        <begin position="1"/>
        <end position="64"/>
    </location>
</feature>
<evidence type="ECO:0000256" key="8">
    <source>
        <dbReference type="ARBA" id="ARBA00023006"/>
    </source>
</evidence>
<dbReference type="Pfam" id="PF04110">
    <property type="entry name" value="APG12"/>
    <property type="match status" value="1"/>
</dbReference>
<sequence>MDPAFLSPPSPSPPPLASPEDADITNTTSANDNKSRGDSPSTSNRNRNSSNSSNSSRSRSGAASPEIPLTLSASVMLADLPRDATAALASAGEQFSSAAHGGKVVVKFKAVGSAPALQQDVCKISAGRKFEEVVRYLRRKLRCGETESVFLYVNSAFAPSLDEVVGNLHQCFKNAHDQLVVAYSITPAFG</sequence>
<dbReference type="GO" id="GO:0000421">
    <property type="term" value="C:autophagosome membrane"/>
    <property type="evidence" value="ECO:0007669"/>
    <property type="project" value="TreeGrafter"/>
</dbReference>